<name>A0A382STB3_9ZZZZ</name>
<gene>
    <name evidence="1" type="ORF">METZ01_LOCUS365877</name>
</gene>
<evidence type="ECO:0000313" key="1">
    <source>
        <dbReference type="EMBL" id="SVD13023.1"/>
    </source>
</evidence>
<protein>
    <submittedName>
        <fullName evidence="1">Uncharacterized protein</fullName>
    </submittedName>
</protein>
<feature type="non-terminal residue" evidence="1">
    <location>
        <position position="32"/>
    </location>
</feature>
<dbReference type="AlphaFoldDB" id="A0A382STB3"/>
<proteinExistence type="predicted"/>
<reference evidence="1" key="1">
    <citation type="submission" date="2018-05" db="EMBL/GenBank/DDBJ databases">
        <authorList>
            <person name="Lanie J.A."/>
            <person name="Ng W.-L."/>
            <person name="Kazmierczak K.M."/>
            <person name="Andrzejewski T.M."/>
            <person name="Davidsen T.M."/>
            <person name="Wayne K.J."/>
            <person name="Tettelin H."/>
            <person name="Glass J.I."/>
            <person name="Rusch D."/>
            <person name="Podicherti R."/>
            <person name="Tsui H.-C.T."/>
            <person name="Winkler M.E."/>
        </authorList>
    </citation>
    <scope>NUCLEOTIDE SEQUENCE</scope>
</reference>
<accession>A0A382STB3</accession>
<organism evidence="1">
    <name type="scientific">marine metagenome</name>
    <dbReference type="NCBI Taxonomy" id="408172"/>
    <lineage>
        <taxon>unclassified sequences</taxon>
        <taxon>metagenomes</taxon>
        <taxon>ecological metagenomes</taxon>
    </lineage>
</organism>
<sequence>MRWLLAGGPEIIWAIRQATAELPLHTHFGFAR</sequence>
<dbReference type="EMBL" id="UINC01131364">
    <property type="protein sequence ID" value="SVD13023.1"/>
    <property type="molecule type" value="Genomic_DNA"/>
</dbReference>